<dbReference type="Pfam" id="PF09388">
    <property type="entry name" value="SpoOE-like"/>
    <property type="match status" value="1"/>
</dbReference>
<dbReference type="Gene3D" id="4.10.280.10">
    <property type="entry name" value="Helix-loop-helix DNA-binding domain"/>
    <property type="match status" value="1"/>
</dbReference>
<dbReference type="Proteomes" id="UP000001258">
    <property type="component" value="Chromosome"/>
</dbReference>
<dbReference type="RefSeq" id="WP_010898490.1">
    <property type="nucleotide sequence ID" value="NC_002570.2"/>
</dbReference>
<dbReference type="InterPro" id="IPR053028">
    <property type="entry name" value="Spo0E-like_phosphatase"/>
</dbReference>
<sequence length="51" mass="5920">MIGEKQLRRLIEQKRNQLIQAGLKNGLGHSKTLEKSKELDKLLNEYNKVKS</sequence>
<dbReference type="GO" id="GO:0046983">
    <property type="term" value="F:protein dimerization activity"/>
    <property type="evidence" value="ECO:0007669"/>
    <property type="project" value="InterPro"/>
</dbReference>
<reference evidence="1 2" key="1">
    <citation type="journal article" date="2000" name="Nucleic Acids Res.">
        <title>Complete genome sequence of the alkaliphilic bacterium Bacillus halodurans and genomic sequence comparison with Bacillus subtilis.</title>
        <authorList>
            <person name="Takami H."/>
            <person name="Nakasone K."/>
            <person name="Takaki Y."/>
            <person name="Maeno G."/>
            <person name="Sasaki R."/>
            <person name="Masui N."/>
            <person name="Fuji F."/>
            <person name="Hirama C."/>
            <person name="Nakamura Y."/>
            <person name="Ogasawara N."/>
            <person name="Kuhara S."/>
            <person name="Horikoshi K."/>
        </authorList>
    </citation>
    <scope>NUCLEOTIDE SEQUENCE [LARGE SCALE GENOMIC DNA]</scope>
    <source>
        <strain evidence="2">ATCC BAA-125 / DSM 18197 / FERM 7344 / JCM 9153 / C-125</strain>
    </source>
</reference>
<dbReference type="InterPro" id="IPR036638">
    <property type="entry name" value="HLH_DNA-bd_sf"/>
</dbReference>
<evidence type="ECO:0000313" key="2">
    <source>
        <dbReference type="Proteomes" id="UP000001258"/>
    </source>
</evidence>
<keyword evidence="2" id="KW-1185">Reference proteome</keyword>
<dbReference type="SUPFAM" id="SSF140500">
    <property type="entry name" value="BAS1536-like"/>
    <property type="match status" value="1"/>
</dbReference>
<dbReference type="PANTHER" id="PTHR41263:SF1">
    <property type="entry name" value="ASPARTYL-PHOSPHATE PHOSPHATASE YISI"/>
    <property type="match status" value="1"/>
</dbReference>
<accession>Q9KAF3</accession>
<dbReference type="InterPro" id="IPR037208">
    <property type="entry name" value="Spo0E-like_sf"/>
</dbReference>
<dbReference type="PANTHER" id="PTHR41263">
    <property type="entry name" value="ASPARTYL-PHOSPHATE PHOSPHATASE YISI"/>
    <property type="match status" value="1"/>
</dbReference>
<dbReference type="KEGG" id="bha:BH2334"/>
<proteinExistence type="predicted"/>
<dbReference type="HOGENOM" id="CLU_189149_4_1_9"/>
<evidence type="ECO:0000313" key="1">
    <source>
        <dbReference type="EMBL" id="BAB06053.1"/>
    </source>
</evidence>
<name>Q9KAF3_HALH5</name>
<dbReference type="GeneID" id="87597869"/>
<dbReference type="EMBL" id="BA000004">
    <property type="protein sequence ID" value="BAB06053.1"/>
    <property type="molecule type" value="Genomic_DNA"/>
</dbReference>
<dbReference type="PIR" id="F83941">
    <property type="entry name" value="F83941"/>
</dbReference>
<dbReference type="InterPro" id="IPR018540">
    <property type="entry name" value="Spo0E-like"/>
</dbReference>
<dbReference type="AlphaFoldDB" id="Q9KAF3"/>
<gene>
    <name evidence="1" type="ordered locus">BH2334</name>
</gene>
<protein>
    <submittedName>
        <fullName evidence="1">BH2334 protein</fullName>
    </submittedName>
</protein>
<dbReference type="GO" id="GO:0043937">
    <property type="term" value="P:regulation of sporulation"/>
    <property type="evidence" value="ECO:0007669"/>
    <property type="project" value="InterPro"/>
</dbReference>
<organism evidence="1 2">
    <name type="scientific">Halalkalibacterium halodurans (strain ATCC BAA-125 / DSM 18197 / FERM 7344 / JCM 9153 / C-125)</name>
    <name type="common">Bacillus halodurans</name>
    <dbReference type="NCBI Taxonomy" id="272558"/>
    <lineage>
        <taxon>Bacteria</taxon>
        <taxon>Bacillati</taxon>
        <taxon>Bacillota</taxon>
        <taxon>Bacilli</taxon>
        <taxon>Bacillales</taxon>
        <taxon>Bacillaceae</taxon>
        <taxon>Halalkalibacterium (ex Joshi et al. 2022)</taxon>
    </lineage>
</organism>